<dbReference type="Pfam" id="PF08547">
    <property type="entry name" value="CIA30"/>
    <property type="match status" value="1"/>
</dbReference>
<dbReference type="PANTHER" id="PTHR13194:SF19">
    <property type="entry name" value="NAD(P)-BINDING ROSSMANN-FOLD SUPERFAMILY PROTEIN"/>
    <property type="match status" value="1"/>
</dbReference>
<evidence type="ECO:0000256" key="1">
    <source>
        <dbReference type="ARBA" id="ARBA00007884"/>
    </source>
</evidence>
<dbReference type="RefSeq" id="WP_311349872.1">
    <property type="nucleotide sequence ID" value="NZ_JAVRHR010000001.1"/>
</dbReference>
<dbReference type="Proteomes" id="UP001255246">
    <property type="component" value="Unassembled WGS sequence"/>
</dbReference>
<name>A0ABU3A8N2_9FLAO</name>
<proteinExistence type="inferred from homology"/>
<evidence type="ECO:0000259" key="2">
    <source>
        <dbReference type="Pfam" id="PF08547"/>
    </source>
</evidence>
<gene>
    <name evidence="3" type="ORF">RM706_04710</name>
</gene>
<accession>A0ABU3A8N2</accession>
<evidence type="ECO:0000313" key="4">
    <source>
        <dbReference type="Proteomes" id="UP001255246"/>
    </source>
</evidence>
<evidence type="ECO:0000313" key="3">
    <source>
        <dbReference type="EMBL" id="MDT0606314.1"/>
    </source>
</evidence>
<feature type="domain" description="NADH:ubiquinone oxidoreductase intermediate-associated protein 30" evidence="2">
    <location>
        <begin position="7"/>
        <end position="157"/>
    </location>
</feature>
<comment type="caution">
    <text evidence="3">The sequence shown here is derived from an EMBL/GenBank/DDBJ whole genome shotgun (WGS) entry which is preliminary data.</text>
</comment>
<sequence length="163" mass="18621">MQTQLIFDFDTQSDINNWRVVDDVVMGGRSAGSFTIDENGHGVFKGNVSLENNGGFSSLRYRFKKINTTGYTKAVLRVKGDGKSYQFRVKANASDYHSYTGKFNTTNKWETIEIHLKEMYPAFRGRTLDIGNYDSDSIQEIAFLIGNKKAENFMLEIDFVRLE</sequence>
<comment type="similarity">
    <text evidence="1">Belongs to the CIA30 family.</text>
</comment>
<dbReference type="SUPFAM" id="SSF49785">
    <property type="entry name" value="Galactose-binding domain-like"/>
    <property type="match status" value="1"/>
</dbReference>
<reference evidence="3 4" key="1">
    <citation type="submission" date="2023-09" db="EMBL/GenBank/DDBJ databases">
        <authorList>
            <person name="Rey-Velasco X."/>
        </authorList>
    </citation>
    <scope>NUCLEOTIDE SEQUENCE [LARGE SCALE GENOMIC DNA]</scope>
    <source>
        <strain evidence="3 4">F388</strain>
    </source>
</reference>
<dbReference type="EMBL" id="JAVRHR010000001">
    <property type="protein sequence ID" value="MDT0606314.1"/>
    <property type="molecule type" value="Genomic_DNA"/>
</dbReference>
<dbReference type="PANTHER" id="PTHR13194">
    <property type="entry name" value="COMPLEX I INTERMEDIATE-ASSOCIATED PROTEIN 30"/>
    <property type="match status" value="1"/>
</dbReference>
<protein>
    <submittedName>
        <fullName evidence="3">CIA30 family protein</fullName>
    </submittedName>
</protein>
<organism evidence="3 4">
    <name type="scientific">Croceitalea rosinachiae</name>
    <dbReference type="NCBI Taxonomy" id="3075596"/>
    <lineage>
        <taxon>Bacteria</taxon>
        <taxon>Pseudomonadati</taxon>
        <taxon>Bacteroidota</taxon>
        <taxon>Flavobacteriia</taxon>
        <taxon>Flavobacteriales</taxon>
        <taxon>Flavobacteriaceae</taxon>
        <taxon>Croceitalea</taxon>
    </lineage>
</organism>
<dbReference type="InterPro" id="IPR039131">
    <property type="entry name" value="NDUFAF1"/>
</dbReference>
<dbReference type="InterPro" id="IPR008979">
    <property type="entry name" value="Galactose-bd-like_sf"/>
</dbReference>
<keyword evidence="4" id="KW-1185">Reference proteome</keyword>
<dbReference type="InterPro" id="IPR013857">
    <property type="entry name" value="NADH-UbQ_OxRdtase-assoc_prot30"/>
</dbReference>